<evidence type="ECO:0000313" key="4">
    <source>
        <dbReference type="Proteomes" id="UP001596270"/>
    </source>
</evidence>
<feature type="chain" id="PRO_5046086085" evidence="1">
    <location>
        <begin position="42"/>
        <end position="492"/>
    </location>
</feature>
<sequence length="492" mass="52950">MERLRPLPPMRSTPQQTGRRRRAQALASALAFAASHAPALAESSADDTGTRVNYSIEAGVQYASEHNLFWKLSDTFAQNAAFSPNRGWGEFYVKPGVAAARSLRPGLEAYGALSMVGSGTLGRDAFDAGNTGRASLEDAYIGLRMDIPNSSARLDLSAGSQRYSIGTGMLVSNGASNGFDRGALKLGPRKAFAMTGIARLTQGDWSTEAFYLEPNEQPDNESGTRLAGAVFQYKPAADKFAGVSYGKVTRSASPYPQAAQGGLGPPTIIDGARNGMAFVYGFARWPVLERQSGTLWVGVDAALERNPRIDMRAWGGKAEFGYNFTALPGKPKISYSFQTLSGDDPTTSRLERFDPLFYEGSPGAWATGSKASMVFINTNVRTHQIAVEWSPTPRDILNLYVARIYANQLGSPLQFGQSTRLILVGGAPSVITGVTTAHLADDFFLKYTRVLDKHTYLTGGVSLSRPGAGIERLVGGSAPQWWGWLVNLVVSY</sequence>
<feature type="signal peptide" evidence="1">
    <location>
        <begin position="1"/>
        <end position="41"/>
    </location>
</feature>
<gene>
    <name evidence="3" type="ORF">ACFQND_12675</name>
</gene>
<dbReference type="Proteomes" id="UP001596270">
    <property type="component" value="Unassembled WGS sequence"/>
</dbReference>
<dbReference type="EMBL" id="JBHSRS010000065">
    <property type="protein sequence ID" value="MFC6282081.1"/>
    <property type="molecule type" value="Genomic_DNA"/>
</dbReference>
<feature type="domain" description="Alginate export" evidence="2">
    <location>
        <begin position="132"/>
        <end position="472"/>
    </location>
</feature>
<dbReference type="Pfam" id="PF13372">
    <property type="entry name" value="Alginate_exp"/>
    <property type="match status" value="1"/>
</dbReference>
<protein>
    <submittedName>
        <fullName evidence="3">Alginate export family protein</fullName>
    </submittedName>
</protein>
<organism evidence="3 4">
    <name type="scientific">Polaromonas aquatica</name>
    <dbReference type="NCBI Taxonomy" id="332657"/>
    <lineage>
        <taxon>Bacteria</taxon>
        <taxon>Pseudomonadati</taxon>
        <taxon>Pseudomonadota</taxon>
        <taxon>Betaproteobacteria</taxon>
        <taxon>Burkholderiales</taxon>
        <taxon>Comamonadaceae</taxon>
        <taxon>Polaromonas</taxon>
    </lineage>
</organism>
<reference evidence="4" key="1">
    <citation type="journal article" date="2019" name="Int. J. Syst. Evol. Microbiol.">
        <title>The Global Catalogue of Microorganisms (GCM) 10K type strain sequencing project: providing services to taxonomists for standard genome sequencing and annotation.</title>
        <authorList>
            <consortium name="The Broad Institute Genomics Platform"/>
            <consortium name="The Broad Institute Genome Sequencing Center for Infectious Disease"/>
            <person name="Wu L."/>
            <person name="Ma J."/>
        </authorList>
    </citation>
    <scope>NUCLEOTIDE SEQUENCE [LARGE SCALE GENOMIC DNA]</scope>
    <source>
        <strain evidence="4">CCUG 39402</strain>
    </source>
</reference>
<evidence type="ECO:0000313" key="3">
    <source>
        <dbReference type="EMBL" id="MFC6282081.1"/>
    </source>
</evidence>
<dbReference type="RefSeq" id="WP_371436386.1">
    <property type="nucleotide sequence ID" value="NZ_JBHSRS010000065.1"/>
</dbReference>
<keyword evidence="1" id="KW-0732">Signal</keyword>
<evidence type="ECO:0000256" key="1">
    <source>
        <dbReference type="SAM" id="SignalP"/>
    </source>
</evidence>
<comment type="caution">
    <text evidence="3">The sequence shown here is derived from an EMBL/GenBank/DDBJ whole genome shotgun (WGS) entry which is preliminary data.</text>
</comment>
<accession>A0ABW1U051</accession>
<name>A0ABW1U051_9BURK</name>
<proteinExistence type="predicted"/>
<dbReference type="InterPro" id="IPR025388">
    <property type="entry name" value="Alginate_export_dom"/>
</dbReference>
<keyword evidence="4" id="KW-1185">Reference proteome</keyword>
<evidence type="ECO:0000259" key="2">
    <source>
        <dbReference type="Pfam" id="PF13372"/>
    </source>
</evidence>